<dbReference type="InterPro" id="IPR051130">
    <property type="entry name" value="Mito_struct-func_regulator"/>
</dbReference>
<dbReference type="PANTHER" id="PTHR43173">
    <property type="entry name" value="ABC1 FAMILY PROTEIN"/>
    <property type="match status" value="1"/>
</dbReference>
<dbReference type="PANTHER" id="PTHR43173:SF19">
    <property type="entry name" value="AARF DOMAIN-CONTAINING PROTEIN KINASE 1"/>
    <property type="match status" value="1"/>
</dbReference>
<protein>
    <recommendedName>
        <fullName evidence="2">ABC1 atypical kinase-like domain-containing protein</fullName>
    </recommendedName>
</protein>
<keyword evidence="1" id="KW-1133">Transmembrane helix</keyword>
<dbReference type="InterPro" id="IPR004147">
    <property type="entry name" value="ABC1_dom"/>
</dbReference>
<keyword evidence="1" id="KW-0472">Membrane</keyword>
<dbReference type="Proteomes" id="UP000216446">
    <property type="component" value="Unassembled WGS sequence"/>
</dbReference>
<dbReference type="InterPro" id="IPR011009">
    <property type="entry name" value="Kinase-like_dom_sf"/>
</dbReference>
<dbReference type="EMBL" id="MQWB01000001">
    <property type="protein sequence ID" value="OZC01738.1"/>
    <property type="molecule type" value="Genomic_DNA"/>
</dbReference>
<name>A0A259TW09_9BACT</name>
<dbReference type="CDD" id="cd05121">
    <property type="entry name" value="ABC1_ADCK3-like"/>
    <property type="match status" value="1"/>
</dbReference>
<dbReference type="OrthoDB" id="9795390at2"/>
<dbReference type="InParanoid" id="A0A259TW09"/>
<keyword evidence="1" id="KW-0812">Transmembrane</keyword>
<organism evidence="3 4">
    <name type="scientific">Rubricoccus marinus</name>
    <dbReference type="NCBI Taxonomy" id="716817"/>
    <lineage>
        <taxon>Bacteria</taxon>
        <taxon>Pseudomonadati</taxon>
        <taxon>Rhodothermota</taxon>
        <taxon>Rhodothermia</taxon>
        <taxon>Rhodothermales</taxon>
        <taxon>Rubricoccaceae</taxon>
        <taxon>Rubricoccus</taxon>
    </lineage>
</organism>
<gene>
    <name evidence="3" type="ORF">BSZ36_01300</name>
</gene>
<sequence length="606" mass="64797">MRTQPPAPTASGAVHSGDGLAADVTVEVPPLAEIAPPTAAAPLPLPPEPRIEIAAPASRRFRLWRAYSAAARIALSYLWFDLWAKVRGPAWAARRRQRLHVRNGRRARRAILRLRGLFIKAGQLASALTNFLPEGFRDELEGLQDQVPAGDFAHVRARVTSELGAPPEGLFDWVSPEPVASASLAQVHRARLDGRDVALKVQHADIEAITELDLQAIRTILRVVGRWFGIRGLNAQMDEIEAVIRAELDFRQEAINVEAVGAALREASGVEVPTVVAERSAQRVLTTEWVDGIKSGDLAALDASGIDRTALAARMLDAYGRMVFAEGAYHADPHPGNLLVRPDPAEPDGFALVFLDFGAVARLTPTMREGLAEMIAGTLARDASRVTAALGLMGFVSTASGASETNRAVVSLIENIQAEVMQGIDPANFSLGDISFEQSMAQQSIAFDQMREMNVSIRDLASAFRVPRDWILLERTALLLVGLGTALDPALNPFDPVWPYVEPLVGEATPGVKQALKDRVVGEVKTALGLPSRLDRVLTLAETGALTVRSPDVVASGERVAAAVDRLTWTVAACGLGALAFAASGAWVWVAGVASGGAALKALLHR</sequence>
<comment type="caution">
    <text evidence="3">The sequence shown here is derived from an EMBL/GenBank/DDBJ whole genome shotgun (WGS) entry which is preliminary data.</text>
</comment>
<evidence type="ECO:0000259" key="2">
    <source>
        <dbReference type="Pfam" id="PF03109"/>
    </source>
</evidence>
<evidence type="ECO:0000313" key="4">
    <source>
        <dbReference type="Proteomes" id="UP000216446"/>
    </source>
</evidence>
<evidence type="ECO:0000256" key="1">
    <source>
        <dbReference type="SAM" id="Phobius"/>
    </source>
</evidence>
<dbReference type="RefSeq" id="WP_094545357.1">
    <property type="nucleotide sequence ID" value="NZ_MQWB01000001.1"/>
</dbReference>
<dbReference type="AlphaFoldDB" id="A0A259TW09"/>
<dbReference type="Pfam" id="PF03109">
    <property type="entry name" value="ABC1"/>
    <property type="match status" value="1"/>
</dbReference>
<dbReference type="SUPFAM" id="SSF56112">
    <property type="entry name" value="Protein kinase-like (PK-like)"/>
    <property type="match status" value="1"/>
</dbReference>
<feature type="transmembrane region" description="Helical" evidence="1">
    <location>
        <begin position="576"/>
        <end position="600"/>
    </location>
</feature>
<proteinExistence type="predicted"/>
<accession>A0A259TW09</accession>
<reference evidence="3 4" key="1">
    <citation type="submission" date="2016-11" db="EMBL/GenBank/DDBJ databases">
        <title>Study of marine rhodopsin-containing bacteria.</title>
        <authorList>
            <person name="Yoshizawa S."/>
            <person name="Kumagai Y."/>
            <person name="Kogure K."/>
        </authorList>
    </citation>
    <scope>NUCLEOTIDE SEQUENCE [LARGE SCALE GENOMIC DNA]</scope>
    <source>
        <strain evidence="3 4">SG-29</strain>
    </source>
</reference>
<keyword evidence="4" id="KW-1185">Reference proteome</keyword>
<feature type="domain" description="ABC1 atypical kinase-like" evidence="2">
    <location>
        <begin position="143"/>
        <end position="388"/>
    </location>
</feature>
<evidence type="ECO:0000313" key="3">
    <source>
        <dbReference type="EMBL" id="OZC01738.1"/>
    </source>
</evidence>